<dbReference type="NCBIfam" id="NF003716">
    <property type="entry name" value="PRK05326.1-3"/>
    <property type="match status" value="1"/>
</dbReference>
<dbReference type="GO" id="GO:0005886">
    <property type="term" value="C:plasma membrane"/>
    <property type="evidence" value="ECO:0007669"/>
    <property type="project" value="UniProtKB-SubCell"/>
</dbReference>
<keyword evidence="5 10" id="KW-0812">Transmembrane</keyword>
<dbReference type="InterPro" id="IPR038770">
    <property type="entry name" value="Na+/solute_symporter_sf"/>
</dbReference>
<gene>
    <name evidence="12" type="ORF">E1292_45550</name>
</gene>
<feature type="transmembrane region" description="Helical" evidence="10">
    <location>
        <begin position="351"/>
        <end position="368"/>
    </location>
</feature>
<evidence type="ECO:0000256" key="9">
    <source>
        <dbReference type="SAM" id="MobiDB-lite"/>
    </source>
</evidence>
<keyword evidence="13" id="KW-1185">Reference proteome</keyword>
<dbReference type="EMBL" id="SMKO01000247">
    <property type="protein sequence ID" value="TDC88575.1"/>
    <property type="molecule type" value="Genomic_DNA"/>
</dbReference>
<dbReference type="Pfam" id="PF02080">
    <property type="entry name" value="TrkA_C"/>
    <property type="match status" value="1"/>
</dbReference>
<dbReference type="GO" id="GO:0006813">
    <property type="term" value="P:potassium ion transport"/>
    <property type="evidence" value="ECO:0007669"/>
    <property type="project" value="InterPro"/>
</dbReference>
<dbReference type="InterPro" id="IPR006153">
    <property type="entry name" value="Cation/H_exchanger_TM"/>
</dbReference>
<dbReference type="AlphaFoldDB" id="A0A4V2Y6K5"/>
<dbReference type="Gene3D" id="3.30.70.1450">
    <property type="entry name" value="Regulator of K+ conductance, C-terminal domain"/>
    <property type="match status" value="1"/>
</dbReference>
<feature type="non-terminal residue" evidence="12">
    <location>
        <position position="589"/>
    </location>
</feature>
<evidence type="ECO:0000256" key="10">
    <source>
        <dbReference type="SAM" id="Phobius"/>
    </source>
</evidence>
<proteinExistence type="predicted"/>
<keyword evidence="2" id="KW-0813">Transport</keyword>
<evidence type="ECO:0000313" key="13">
    <source>
        <dbReference type="Proteomes" id="UP000295258"/>
    </source>
</evidence>
<evidence type="ECO:0000256" key="8">
    <source>
        <dbReference type="ARBA" id="ARBA00023136"/>
    </source>
</evidence>
<feature type="compositionally biased region" description="Low complexity" evidence="9">
    <location>
        <begin position="29"/>
        <end position="40"/>
    </location>
</feature>
<evidence type="ECO:0000256" key="2">
    <source>
        <dbReference type="ARBA" id="ARBA00022448"/>
    </source>
</evidence>
<feature type="transmembrane region" description="Helical" evidence="10">
    <location>
        <begin position="415"/>
        <end position="435"/>
    </location>
</feature>
<dbReference type="GO" id="GO:1902600">
    <property type="term" value="P:proton transmembrane transport"/>
    <property type="evidence" value="ECO:0007669"/>
    <property type="project" value="InterPro"/>
</dbReference>
<feature type="transmembrane region" description="Helical" evidence="10">
    <location>
        <begin position="380"/>
        <end position="403"/>
    </location>
</feature>
<accession>A0A4V2Y6K5</accession>
<feature type="compositionally biased region" description="Basic and acidic residues" evidence="9">
    <location>
        <begin position="62"/>
        <end position="73"/>
    </location>
</feature>
<name>A0A4V2Y6K5_9ACTN</name>
<organism evidence="12 13">
    <name type="scientific">Nonomuraea deserti</name>
    <dbReference type="NCBI Taxonomy" id="1848322"/>
    <lineage>
        <taxon>Bacteria</taxon>
        <taxon>Bacillati</taxon>
        <taxon>Actinomycetota</taxon>
        <taxon>Actinomycetes</taxon>
        <taxon>Streptosporangiales</taxon>
        <taxon>Streptosporangiaceae</taxon>
        <taxon>Nonomuraea</taxon>
    </lineage>
</organism>
<dbReference type="InterPro" id="IPR036721">
    <property type="entry name" value="RCK_C_sf"/>
</dbReference>
<feature type="compositionally biased region" description="Basic and acidic residues" evidence="9">
    <location>
        <begin position="104"/>
        <end position="119"/>
    </location>
</feature>
<comment type="subcellular location">
    <subcellularLocation>
        <location evidence="1">Cell membrane</location>
        <topology evidence="1">Multi-pass membrane protein</topology>
    </subcellularLocation>
</comment>
<dbReference type="SUPFAM" id="SSF116726">
    <property type="entry name" value="TrkA C-terminal domain-like"/>
    <property type="match status" value="1"/>
</dbReference>
<keyword evidence="7" id="KW-0406">Ion transport</keyword>
<feature type="transmembrane region" description="Helical" evidence="10">
    <location>
        <begin position="200"/>
        <end position="220"/>
    </location>
</feature>
<feature type="compositionally biased region" description="Basic and acidic residues" evidence="9">
    <location>
        <begin position="84"/>
        <end position="94"/>
    </location>
</feature>
<dbReference type="Proteomes" id="UP000295258">
    <property type="component" value="Unassembled WGS sequence"/>
</dbReference>
<dbReference type="PANTHER" id="PTHR32507">
    <property type="entry name" value="NA(+)/H(+) ANTIPORTER 1"/>
    <property type="match status" value="1"/>
</dbReference>
<evidence type="ECO:0000313" key="12">
    <source>
        <dbReference type="EMBL" id="TDC88575.1"/>
    </source>
</evidence>
<evidence type="ECO:0000259" key="11">
    <source>
        <dbReference type="PROSITE" id="PS51202"/>
    </source>
</evidence>
<comment type="caution">
    <text evidence="12">The sequence shown here is derived from an EMBL/GenBank/DDBJ whole genome shotgun (WGS) entry which is preliminary data.</text>
</comment>
<evidence type="ECO:0000256" key="5">
    <source>
        <dbReference type="ARBA" id="ARBA00022692"/>
    </source>
</evidence>
<feature type="transmembrane region" description="Helical" evidence="10">
    <location>
        <begin position="272"/>
        <end position="294"/>
    </location>
</feature>
<dbReference type="Pfam" id="PF00999">
    <property type="entry name" value="Na_H_Exchanger"/>
    <property type="match status" value="1"/>
</dbReference>
<dbReference type="NCBIfam" id="NF003715">
    <property type="entry name" value="PRK05326.1-2"/>
    <property type="match status" value="1"/>
</dbReference>
<reference evidence="12 13" key="1">
    <citation type="submission" date="2019-03" db="EMBL/GenBank/DDBJ databases">
        <title>Draft genome sequences of novel Actinobacteria.</title>
        <authorList>
            <person name="Sahin N."/>
            <person name="Ay H."/>
            <person name="Saygin H."/>
        </authorList>
    </citation>
    <scope>NUCLEOTIDE SEQUENCE [LARGE SCALE GENOMIC DNA]</scope>
    <source>
        <strain evidence="12 13">KC310</strain>
    </source>
</reference>
<evidence type="ECO:0000256" key="6">
    <source>
        <dbReference type="ARBA" id="ARBA00022989"/>
    </source>
</evidence>
<evidence type="ECO:0000256" key="4">
    <source>
        <dbReference type="ARBA" id="ARBA00022475"/>
    </source>
</evidence>
<keyword evidence="6 10" id="KW-1133">Transmembrane helix</keyword>
<evidence type="ECO:0000256" key="3">
    <source>
        <dbReference type="ARBA" id="ARBA00022449"/>
    </source>
</evidence>
<dbReference type="GO" id="GO:0015297">
    <property type="term" value="F:antiporter activity"/>
    <property type="evidence" value="ECO:0007669"/>
    <property type="project" value="UniProtKB-KW"/>
</dbReference>
<feature type="transmembrane region" description="Helical" evidence="10">
    <location>
        <begin position="306"/>
        <end position="339"/>
    </location>
</feature>
<dbReference type="PROSITE" id="PS51202">
    <property type="entry name" value="RCK_C"/>
    <property type="match status" value="1"/>
</dbReference>
<dbReference type="GO" id="GO:0008324">
    <property type="term" value="F:monoatomic cation transmembrane transporter activity"/>
    <property type="evidence" value="ECO:0007669"/>
    <property type="project" value="InterPro"/>
</dbReference>
<dbReference type="InterPro" id="IPR006037">
    <property type="entry name" value="RCK_C"/>
</dbReference>
<feature type="domain" description="RCK C-terminal" evidence="11">
    <location>
        <begin position="480"/>
        <end position="561"/>
    </location>
</feature>
<evidence type="ECO:0000256" key="7">
    <source>
        <dbReference type="ARBA" id="ARBA00023065"/>
    </source>
</evidence>
<dbReference type="Gene3D" id="1.20.1530.20">
    <property type="match status" value="1"/>
</dbReference>
<dbReference type="PANTHER" id="PTHR32507:SF7">
    <property type="entry name" value="K(+)_H(+) ANTIPORTER NHAP2"/>
    <property type="match status" value="1"/>
</dbReference>
<keyword evidence="4" id="KW-1003">Cell membrane</keyword>
<protein>
    <submittedName>
        <fullName evidence="12">Potassium/proton antiporter</fullName>
    </submittedName>
</protein>
<sequence>MGGAPAGTGRRRARARAGGRVARGGARGAGVVAVDVPGPVLCRGGHPRWRGGAGQGRRRGRGERSGPVRDGDGRAAGGRHGRRREGVAPPDRRGRSGGPAGDDQPERRGDGGADQRGDRPVGCARHAPGRRRCPGAAAGRAHRGTSALAIILIEGGLSTRWTDLRRLVLPSALLATAGVAVSVLVTAAGAHFLLGMDWQLALLLGAIVSSTDAAAVFSVLRSLPLPRRAAGLVEAESGFNDAPTVILVLVFSAAAADLPGPAAVAGQVTYQLVAGAVIGLLIGWAGTAALRYVALPATGLYPLATLGLGVIAFAAAGGAGASGFMAAYLAGIVLGNAVLPHRAATRSFAEGVGWLAQIGLFVMLGLLVDPSELGGAVLPAIVVGLVLLLVARPVSVVACLLFFRSGWREQAFISWAGLRGAVPIVLATFPIVAAVPGSQQLLNIVFVLVALFVLVQGPVLPAVARLLGITQPGQTREVTIEAAPLDVLGADLLTLTIPPGSRLHGVEIFELRLPAPSNVVLIIRDGDTIVPEPVTLLREGDDVLIVTTSAARVQVERRLRAVARRGRLAHWYGERGDTDPDPDPCLLYT</sequence>
<feature type="region of interest" description="Disordered" evidence="9">
    <location>
        <begin position="1"/>
        <end position="139"/>
    </location>
</feature>
<evidence type="ECO:0000256" key="1">
    <source>
        <dbReference type="ARBA" id="ARBA00004651"/>
    </source>
</evidence>
<keyword evidence="8 10" id="KW-0472">Membrane</keyword>
<feature type="transmembrane region" description="Helical" evidence="10">
    <location>
        <begin position="441"/>
        <end position="467"/>
    </location>
</feature>
<keyword evidence="3" id="KW-0050">Antiport</keyword>
<feature type="transmembrane region" description="Helical" evidence="10">
    <location>
        <begin position="167"/>
        <end position="194"/>
    </location>
</feature>